<dbReference type="EMBL" id="LGRX02014832">
    <property type="protein sequence ID" value="KAK3264042.1"/>
    <property type="molecule type" value="Genomic_DNA"/>
</dbReference>
<feature type="compositionally biased region" description="Basic residues" evidence="1">
    <location>
        <begin position="251"/>
        <end position="264"/>
    </location>
</feature>
<name>A0AAE0FQR5_9CHLO</name>
<accession>A0AAE0FQR5</accession>
<reference evidence="3 4" key="1">
    <citation type="journal article" date="2015" name="Genome Biol. Evol.">
        <title>Comparative Genomics of a Bacterivorous Green Alga Reveals Evolutionary Causalities and Consequences of Phago-Mixotrophic Mode of Nutrition.</title>
        <authorList>
            <person name="Burns J.A."/>
            <person name="Paasch A."/>
            <person name="Narechania A."/>
            <person name="Kim E."/>
        </authorList>
    </citation>
    <scope>NUCLEOTIDE SEQUENCE [LARGE SCALE GENOMIC DNA]</scope>
    <source>
        <strain evidence="3 4">PLY_AMNH</strain>
    </source>
</reference>
<feature type="compositionally biased region" description="Polar residues" evidence="1">
    <location>
        <begin position="270"/>
        <end position="283"/>
    </location>
</feature>
<proteinExistence type="predicted"/>
<sequence length="283" mass="31304">MEVESSEVVRSQLPLVYIPHRRRLPLNDPLFEQGNLEREVFAKQVTQELTERDASLLLAHENTGEHWEACCPIAGCKAVLAGPAALELHYSACHSQECSVCGAVFPSSRLLDLHVSEPFMGVGLPHGLVMQRHDSFFAAMAARDQKVFECLVDGCAKKFANDADRHRHLVDQHKYPRSFNFHVGVRHRHLSQRKRRQQAAQTHREPDAAMDTELDELSKAMGGLRTGGGIPAEVSFGRRGRGGRGGGFARGRGRGKGSARGKGRMHMESEQISAQSTTEYTGD</sequence>
<dbReference type="PANTHER" id="PTHR21354">
    <property type="entry name" value="ZINC FINGER PROTEIN 511"/>
    <property type="match status" value="1"/>
</dbReference>
<feature type="domain" description="C2H2-type" evidence="2">
    <location>
        <begin position="150"/>
        <end position="173"/>
    </location>
</feature>
<feature type="compositionally biased region" description="Basic residues" evidence="1">
    <location>
        <begin position="186"/>
        <end position="197"/>
    </location>
</feature>
<dbReference type="PROSITE" id="PS00028">
    <property type="entry name" value="ZINC_FINGER_C2H2_1"/>
    <property type="match status" value="1"/>
</dbReference>
<evidence type="ECO:0000313" key="4">
    <source>
        <dbReference type="Proteomes" id="UP001190700"/>
    </source>
</evidence>
<keyword evidence="4" id="KW-1185">Reference proteome</keyword>
<dbReference type="InterPro" id="IPR039258">
    <property type="entry name" value="ZNF511"/>
</dbReference>
<evidence type="ECO:0000313" key="3">
    <source>
        <dbReference type="EMBL" id="KAK3264042.1"/>
    </source>
</evidence>
<gene>
    <name evidence="3" type="ORF">CYMTET_27192</name>
</gene>
<evidence type="ECO:0000256" key="1">
    <source>
        <dbReference type="SAM" id="MobiDB-lite"/>
    </source>
</evidence>
<protein>
    <recommendedName>
        <fullName evidence="2">C2H2-type domain-containing protein</fullName>
    </recommendedName>
</protein>
<dbReference type="InterPro" id="IPR013087">
    <property type="entry name" value="Znf_C2H2_type"/>
</dbReference>
<comment type="caution">
    <text evidence="3">The sequence shown here is derived from an EMBL/GenBank/DDBJ whole genome shotgun (WGS) entry which is preliminary data.</text>
</comment>
<organism evidence="3 4">
    <name type="scientific">Cymbomonas tetramitiformis</name>
    <dbReference type="NCBI Taxonomy" id="36881"/>
    <lineage>
        <taxon>Eukaryota</taxon>
        <taxon>Viridiplantae</taxon>
        <taxon>Chlorophyta</taxon>
        <taxon>Pyramimonadophyceae</taxon>
        <taxon>Pyramimonadales</taxon>
        <taxon>Pyramimonadaceae</taxon>
        <taxon>Cymbomonas</taxon>
    </lineage>
</organism>
<dbReference type="AlphaFoldDB" id="A0AAE0FQR5"/>
<dbReference type="Proteomes" id="UP001190700">
    <property type="component" value="Unassembled WGS sequence"/>
</dbReference>
<feature type="region of interest" description="Disordered" evidence="1">
    <location>
        <begin position="186"/>
        <end position="283"/>
    </location>
</feature>
<dbReference type="SMART" id="SM00355">
    <property type="entry name" value="ZnF_C2H2"/>
    <property type="match status" value="3"/>
</dbReference>
<evidence type="ECO:0000259" key="2">
    <source>
        <dbReference type="PROSITE" id="PS00028"/>
    </source>
</evidence>
<dbReference type="PANTHER" id="PTHR21354:SF0">
    <property type="entry name" value="ZINC FINGER PROTEIN 511"/>
    <property type="match status" value="1"/>
</dbReference>